<proteinExistence type="predicted"/>
<dbReference type="Proteomes" id="UP001146793">
    <property type="component" value="Unassembled WGS sequence"/>
</dbReference>
<evidence type="ECO:0000259" key="2">
    <source>
        <dbReference type="PROSITE" id="PS50268"/>
    </source>
</evidence>
<dbReference type="PROSITE" id="PS50268">
    <property type="entry name" value="CADHERIN_2"/>
    <property type="match status" value="1"/>
</dbReference>
<comment type="caution">
    <text evidence="3">The sequence shown here is derived from an EMBL/GenBank/DDBJ whole genome shotgun (WGS) entry which is preliminary data.</text>
</comment>
<name>A0AAV7Y738_9EUKA</name>
<dbReference type="Pfam" id="PF05345">
    <property type="entry name" value="He_PIG"/>
    <property type="match status" value="2"/>
</dbReference>
<feature type="signal peptide" evidence="1">
    <location>
        <begin position="1"/>
        <end position="21"/>
    </location>
</feature>
<evidence type="ECO:0000313" key="3">
    <source>
        <dbReference type="EMBL" id="KAJ3425603.1"/>
    </source>
</evidence>
<dbReference type="SMART" id="SM00736">
    <property type="entry name" value="CADG"/>
    <property type="match status" value="4"/>
</dbReference>
<feature type="chain" id="PRO_5043877221" description="Cadherin domain-containing protein" evidence="1">
    <location>
        <begin position="22"/>
        <end position="969"/>
    </location>
</feature>
<dbReference type="InterPro" id="IPR002126">
    <property type="entry name" value="Cadherin-like_dom"/>
</dbReference>
<dbReference type="InterPro" id="IPR015919">
    <property type="entry name" value="Cadherin-like_sf"/>
</dbReference>
<feature type="domain" description="Cadherin" evidence="2">
    <location>
        <begin position="814"/>
        <end position="910"/>
    </location>
</feature>
<gene>
    <name evidence="3" type="ORF">M0812_28048</name>
</gene>
<dbReference type="InterPro" id="IPR013783">
    <property type="entry name" value="Ig-like_fold"/>
</dbReference>
<dbReference type="GO" id="GO:0016020">
    <property type="term" value="C:membrane"/>
    <property type="evidence" value="ECO:0007669"/>
    <property type="project" value="InterPro"/>
</dbReference>
<dbReference type="EMBL" id="JANTQA010000070">
    <property type="protein sequence ID" value="KAJ3425603.1"/>
    <property type="molecule type" value="Genomic_DNA"/>
</dbReference>
<dbReference type="AlphaFoldDB" id="A0AAV7Y738"/>
<dbReference type="GO" id="GO:0007156">
    <property type="term" value="P:homophilic cell adhesion via plasma membrane adhesion molecules"/>
    <property type="evidence" value="ECO:0007669"/>
    <property type="project" value="InterPro"/>
</dbReference>
<dbReference type="GO" id="GO:0005509">
    <property type="term" value="F:calcium ion binding"/>
    <property type="evidence" value="ECO:0007669"/>
    <property type="project" value="InterPro"/>
</dbReference>
<reference evidence="3" key="1">
    <citation type="submission" date="2022-08" db="EMBL/GenBank/DDBJ databases">
        <title>Novel sulphate-reducing endosymbionts in the free-living metamonad Anaeramoeba.</title>
        <authorList>
            <person name="Jerlstrom-Hultqvist J."/>
            <person name="Cepicka I."/>
            <person name="Gallot-Lavallee L."/>
            <person name="Salas-Leiva D."/>
            <person name="Curtis B.A."/>
            <person name="Zahonova K."/>
            <person name="Pipaliya S."/>
            <person name="Dacks J."/>
            <person name="Roger A.J."/>
        </authorList>
    </citation>
    <scope>NUCLEOTIDE SEQUENCE</scope>
    <source>
        <strain evidence="3">Busselton2</strain>
    </source>
</reference>
<keyword evidence="1" id="KW-0732">Signal</keyword>
<organism evidence="3 4">
    <name type="scientific">Anaeramoeba flamelloides</name>
    <dbReference type="NCBI Taxonomy" id="1746091"/>
    <lineage>
        <taxon>Eukaryota</taxon>
        <taxon>Metamonada</taxon>
        <taxon>Anaeramoebidae</taxon>
        <taxon>Anaeramoeba</taxon>
    </lineage>
</organism>
<evidence type="ECO:0000313" key="4">
    <source>
        <dbReference type="Proteomes" id="UP001146793"/>
    </source>
</evidence>
<dbReference type="SUPFAM" id="SSF49313">
    <property type="entry name" value="Cadherin-like"/>
    <property type="match status" value="2"/>
</dbReference>
<protein>
    <recommendedName>
        <fullName evidence="2">Cadherin domain-containing protein</fullName>
    </recommendedName>
</protein>
<sequence>MKLKLFVLFSFLLIFSSYVNSYAFKNMEASDNAFSSNTVDEIEGDVCVLDDGKQVYVFRETTTNKIQYTVQNVDGTESTAASDIFSAQTYSKPKVVCSGSAFVIGAIDVTNLEIVLEYCSTEACSDAVTGSVAPTTTTEVLDFDMAVTANTLLVAYFYTNTYNFIGEQELAFNDFTNKIPDNIVCTGDGTAICYRPSIATDGVQVVIAYSFDDGTNGVLNFIKKTNVNSGMFGTEFQVSTEVVTLKDIVVICLASDKAVVAFTDNSGDIQAQKINIFDSTPALDGLLTQLNIDSANKNEPKLILTTDDNFVASWVDNGDVEFRHFDNTLTAIDWCATEDLTVSVTTAGTESSLNIDFNAVAGYLAFVYHTDSTTVYSIGGGQVADVYKKIDPPVWTDASTVTEIIKKPTVLTDYEYTGSVASDVKSSLTYSATGTNTFIVFSNDDTMKIDFDTTSGDCDCATEAAPVNYPITITVEDEFGQTVSTTDNFKFQLQNTKPTTDGTIADQSIAGKDDTTWSFVPTGKFIESDSGQTLKYSYEIAGSTETWLVLNEDSGEFTATDTPKTGCDDETYTVDVFASDGCESSDANSFTLTVENVAPNLVSAIPDKEVNNKGTDSWDISSYFADDNADDTLSYTFTYDGSATSPTWLELNSGTGVFDKTADITNIQDDTTTVNIVVTAADGCSNSVDDTFILTLKNQGPDYNNDGASSYDVYRKTTGTITTTQTFTDPEDDTITYSFLKADDSALPSWLSVESQELKWDLTNEECNFDETPMQIQKIATDAHGNTNSVKAEFAIEILDNRSPTSADDLVDQEINNTGDTLSYDTSTTFSDDDSTIGDTLAYSYTIDAAAPVSWLKLDAATGVFTVDSDITTKNDDTKDRAIVVTATDDCSQTATASFTLKTINEAPVYNNDGASSYDVYRKTTGTITTTQTFTDPEDDTITYSFLKADDSAFYQVGYQSKVKNSNGI</sequence>
<evidence type="ECO:0000256" key="1">
    <source>
        <dbReference type="SAM" id="SignalP"/>
    </source>
</evidence>
<dbReference type="Gene3D" id="2.60.40.10">
    <property type="entry name" value="Immunoglobulins"/>
    <property type="match status" value="4"/>
</dbReference>
<accession>A0AAV7Y738</accession>
<dbReference type="InterPro" id="IPR006644">
    <property type="entry name" value="Cadg"/>
</dbReference>